<feature type="transmembrane region" description="Helical" evidence="1">
    <location>
        <begin position="145"/>
        <end position="164"/>
    </location>
</feature>
<dbReference type="InterPro" id="IPR001633">
    <property type="entry name" value="EAL_dom"/>
</dbReference>
<dbReference type="EMBL" id="JAPUBN010000006">
    <property type="protein sequence ID" value="MCZ2720297.1"/>
    <property type="molecule type" value="Genomic_DNA"/>
</dbReference>
<comment type="caution">
    <text evidence="4">The sequence shown here is derived from an EMBL/GenBank/DDBJ whole genome shotgun (WGS) entry which is preliminary data.</text>
</comment>
<accession>A0ABT4JPJ1</accession>
<dbReference type="InterPro" id="IPR043128">
    <property type="entry name" value="Rev_trsase/Diguanyl_cyclase"/>
</dbReference>
<name>A0ABT4JPJ1_9GAMM</name>
<dbReference type="PANTHER" id="PTHR33121">
    <property type="entry name" value="CYCLIC DI-GMP PHOSPHODIESTERASE PDEF"/>
    <property type="match status" value="1"/>
</dbReference>
<dbReference type="Pfam" id="PF07696">
    <property type="entry name" value="7TMR-DISMED2"/>
    <property type="match status" value="1"/>
</dbReference>
<feature type="domain" description="EAL" evidence="2">
    <location>
        <begin position="497"/>
        <end position="751"/>
    </location>
</feature>
<evidence type="ECO:0000256" key="1">
    <source>
        <dbReference type="SAM" id="Phobius"/>
    </source>
</evidence>
<organism evidence="4 5">
    <name type="scientific">Marinomonas phaeophyticola</name>
    <dbReference type="NCBI Taxonomy" id="3004091"/>
    <lineage>
        <taxon>Bacteria</taxon>
        <taxon>Pseudomonadati</taxon>
        <taxon>Pseudomonadota</taxon>
        <taxon>Gammaproteobacteria</taxon>
        <taxon>Oceanospirillales</taxon>
        <taxon>Oceanospirillaceae</taxon>
        <taxon>Marinomonas</taxon>
    </lineage>
</organism>
<dbReference type="Pfam" id="PF00990">
    <property type="entry name" value="GGDEF"/>
    <property type="match status" value="1"/>
</dbReference>
<dbReference type="CDD" id="cd01948">
    <property type="entry name" value="EAL"/>
    <property type="match status" value="1"/>
</dbReference>
<dbReference type="PROSITE" id="PS50883">
    <property type="entry name" value="EAL"/>
    <property type="match status" value="1"/>
</dbReference>
<evidence type="ECO:0000259" key="3">
    <source>
        <dbReference type="PROSITE" id="PS50887"/>
    </source>
</evidence>
<evidence type="ECO:0000259" key="2">
    <source>
        <dbReference type="PROSITE" id="PS50883"/>
    </source>
</evidence>
<reference evidence="4" key="1">
    <citation type="submission" date="2022-12" db="EMBL/GenBank/DDBJ databases">
        <title>Marinomonas 15G1-11 sp. nov, isolated from marine algae.</title>
        <authorList>
            <person name="Butt M."/>
            <person name="Choi D.G."/>
            <person name="Kim J.M."/>
            <person name="Lee J.K."/>
            <person name="Baek J.H."/>
            <person name="Jeon C.O."/>
        </authorList>
    </citation>
    <scope>NUCLEOTIDE SEQUENCE</scope>
    <source>
        <strain evidence="4">15G1-11</strain>
    </source>
</reference>
<keyword evidence="1" id="KW-0812">Transmembrane</keyword>
<dbReference type="SMART" id="SM00052">
    <property type="entry name" value="EAL"/>
    <property type="match status" value="1"/>
</dbReference>
<dbReference type="PROSITE" id="PS50887">
    <property type="entry name" value="GGDEF"/>
    <property type="match status" value="1"/>
</dbReference>
<evidence type="ECO:0000313" key="4">
    <source>
        <dbReference type="EMBL" id="MCZ2720297.1"/>
    </source>
</evidence>
<proteinExistence type="predicted"/>
<feature type="transmembrane region" description="Helical" evidence="1">
    <location>
        <begin position="201"/>
        <end position="220"/>
    </location>
</feature>
<dbReference type="InterPro" id="IPR011622">
    <property type="entry name" value="7TMR_DISM_rcpt_extracell_dom2"/>
</dbReference>
<dbReference type="Gene3D" id="3.30.70.270">
    <property type="match status" value="1"/>
</dbReference>
<dbReference type="InterPro" id="IPR035919">
    <property type="entry name" value="EAL_sf"/>
</dbReference>
<dbReference type="Gene3D" id="2.60.40.2380">
    <property type="match status" value="1"/>
</dbReference>
<keyword evidence="1" id="KW-0472">Membrane</keyword>
<feature type="transmembrane region" description="Helical" evidence="1">
    <location>
        <begin position="80"/>
        <end position="101"/>
    </location>
</feature>
<dbReference type="PANTHER" id="PTHR33121:SF79">
    <property type="entry name" value="CYCLIC DI-GMP PHOSPHODIESTERASE PDED-RELATED"/>
    <property type="match status" value="1"/>
</dbReference>
<keyword evidence="5" id="KW-1185">Reference proteome</keyword>
<dbReference type="InterPro" id="IPR000160">
    <property type="entry name" value="GGDEF_dom"/>
</dbReference>
<dbReference type="InterPro" id="IPR011623">
    <property type="entry name" value="7TMR_DISM_rcpt_extracell_dom1"/>
</dbReference>
<feature type="transmembrane region" description="Helical" evidence="1">
    <location>
        <begin position="108"/>
        <end position="125"/>
    </location>
</feature>
<dbReference type="Pfam" id="PF00563">
    <property type="entry name" value="EAL"/>
    <property type="match status" value="1"/>
</dbReference>
<evidence type="ECO:0000313" key="5">
    <source>
        <dbReference type="Proteomes" id="UP001149719"/>
    </source>
</evidence>
<dbReference type="SUPFAM" id="SSF141868">
    <property type="entry name" value="EAL domain-like"/>
    <property type="match status" value="1"/>
</dbReference>
<dbReference type="Gene3D" id="3.20.20.450">
    <property type="entry name" value="EAL domain"/>
    <property type="match status" value="1"/>
</dbReference>
<dbReference type="Pfam" id="PF07695">
    <property type="entry name" value="7TMR-DISM_7TM"/>
    <property type="match status" value="1"/>
</dbReference>
<feature type="transmembrane region" description="Helical" evidence="1">
    <location>
        <begin position="232"/>
        <end position="250"/>
    </location>
</feature>
<keyword evidence="1" id="KW-1133">Transmembrane helix</keyword>
<dbReference type="Proteomes" id="UP001149719">
    <property type="component" value="Unassembled WGS sequence"/>
</dbReference>
<dbReference type="InterPro" id="IPR050706">
    <property type="entry name" value="Cyclic-di-GMP_PDE-like"/>
</dbReference>
<sequence>MDVVEFYEVSNNMLVNQVITGDTLPFSTRFIKNNTFTFPLSNKNTDSELYVKVYSEGILKLPFNLYTLNQVSEKIKKDSILIGTYVGFMIFAIIGCLIVLGITKNDNFIYFSLYFFILLINGLNFKGMLFQWVWPSHPEFNKYTTNIICFVLAYSQLLFVEKYLRIVNVWQSNFLYYLKLISLSALCFSFAPGLYSLVSVFGIFFIVLVTFLCWFLSVYYYLKKTGDRQKELYFVLAWLSYGVGLASVILDSTGILPILNNTAMYVVLAYSMQVVFLVATIVDNYEKSRKNGIKEARNSVRELEQRQIIERHMLFKATHDSISLLPKKQVLLQNWTVIKEYIPTNRSVNVVIVHFEGYYSVVLAYGQEVADILVSNLHERIKKEVMHNKQFSIVDYDWNNDKVVVLDSLDVCLVYVAQEGEEVAENLLHLHKKVSKPFSYQDVHLDVEITLGVSELAGSEHISSAVRKAQVASKESCHRKIALLEYQHTLGHDPEYTNILLSKFKKALENDGLNLAYQPQINTTNGVLYGVEALLRWSDDEEGIMSPDIFIPIIEQSSLINDLTKFVIKNAFQFYKNHVELFKEEIQLSINLSARNFLDRNLMKYVSHYLIEYDVEPKNITFELTETVFLGDLETSKKIFNKLLDLGVNIALDDFGTGYSSLVYLRELPFAELKIDKGFLVKDFHTKQGAGLVRAAIDLGNSLDMLVVAEGVESLALAKQLKLYGCTLCQGYYFAKPMRESDFIEWYRTYDASKNVLEG</sequence>
<feature type="domain" description="GGDEF" evidence="3">
    <location>
        <begin position="346"/>
        <end position="486"/>
    </location>
</feature>
<gene>
    <name evidence="4" type="ORF">O1D97_01220</name>
</gene>
<feature type="transmembrane region" description="Helical" evidence="1">
    <location>
        <begin position="176"/>
        <end position="195"/>
    </location>
</feature>
<protein>
    <submittedName>
        <fullName evidence="4">EAL domain-containing protein</fullName>
    </submittedName>
</protein>